<accession>A0A9P6F9Q3</accession>
<feature type="region of interest" description="Disordered" evidence="1">
    <location>
        <begin position="116"/>
        <end position="135"/>
    </location>
</feature>
<dbReference type="Proteomes" id="UP000723463">
    <property type="component" value="Unassembled WGS sequence"/>
</dbReference>
<gene>
    <name evidence="2" type="ORF">EC957_011187</name>
</gene>
<proteinExistence type="predicted"/>
<evidence type="ECO:0000313" key="3">
    <source>
        <dbReference type="Proteomes" id="UP000723463"/>
    </source>
</evidence>
<keyword evidence="3" id="KW-1185">Reference proteome</keyword>
<dbReference type="EMBL" id="JAAAXW010000076">
    <property type="protein sequence ID" value="KAF9545208.1"/>
    <property type="molecule type" value="Genomic_DNA"/>
</dbReference>
<sequence>MADSTLRRKRLLLFFDSVEPRYWHDIRRFYQYCDTSLTCEQNFQAYQAALHNIQLSPPTSPEDKRKSFATRVLLNVTLETFQRSFNQMVDKQVLDSARTNIRRTLYSVIDQGTKSASEESASASAGNLVADSTSVDSAKEADSDVYENELGSSTSLEEFFQPSRSASSQTSCDSVDFQEVIEKLLTHPTEKMGVLLGKHEFEFTATVEGIDVGMLFQDYYRRCSLDSFKAATPQDALALNGTLVLSPKPTAIQDLVFGAAYETIRAEALSLVPKADVTKERACIRRWRDAYEDSDQDREKVLDLLEATNNASTSSVFKRKLLDMETKTCGQPDITVRTKAGLETCYAEVSGTTCRDVTKQAGDLVRLGVFSKNAWDRIDNEYDYQGGIVVLQVVGCRLTGYVLRDLGNFYAMVEVGTAKVPDSLESLVDLEGVVTLLRRLGMIHDELLSQLQERSQVAKMFNNHFPSIATPSAKTALK</sequence>
<organism evidence="2 3">
    <name type="scientific">Mortierella hygrophila</name>
    <dbReference type="NCBI Taxonomy" id="979708"/>
    <lineage>
        <taxon>Eukaryota</taxon>
        <taxon>Fungi</taxon>
        <taxon>Fungi incertae sedis</taxon>
        <taxon>Mucoromycota</taxon>
        <taxon>Mortierellomycotina</taxon>
        <taxon>Mortierellomycetes</taxon>
        <taxon>Mortierellales</taxon>
        <taxon>Mortierellaceae</taxon>
        <taxon>Mortierella</taxon>
    </lineage>
</organism>
<evidence type="ECO:0000313" key="2">
    <source>
        <dbReference type="EMBL" id="KAF9545208.1"/>
    </source>
</evidence>
<dbReference type="AlphaFoldDB" id="A0A9P6F9Q3"/>
<name>A0A9P6F9Q3_9FUNG</name>
<protein>
    <submittedName>
        <fullName evidence="2">Uncharacterized protein</fullName>
    </submittedName>
</protein>
<evidence type="ECO:0000256" key="1">
    <source>
        <dbReference type="SAM" id="MobiDB-lite"/>
    </source>
</evidence>
<reference evidence="2" key="1">
    <citation type="journal article" date="2020" name="Fungal Divers.">
        <title>Resolving the Mortierellaceae phylogeny through synthesis of multi-gene phylogenetics and phylogenomics.</title>
        <authorList>
            <person name="Vandepol N."/>
            <person name="Liber J."/>
            <person name="Desiro A."/>
            <person name="Na H."/>
            <person name="Kennedy M."/>
            <person name="Barry K."/>
            <person name="Grigoriev I.V."/>
            <person name="Miller A.N."/>
            <person name="O'Donnell K."/>
            <person name="Stajich J.E."/>
            <person name="Bonito G."/>
        </authorList>
    </citation>
    <scope>NUCLEOTIDE SEQUENCE</scope>
    <source>
        <strain evidence="2">NRRL 2591</strain>
    </source>
</reference>
<comment type="caution">
    <text evidence="2">The sequence shown here is derived from an EMBL/GenBank/DDBJ whole genome shotgun (WGS) entry which is preliminary data.</text>
</comment>